<comment type="subcellular location">
    <subcellularLocation>
        <location evidence="2">Cytoplasm</location>
    </subcellularLocation>
    <subcellularLocation>
        <location evidence="1">Nucleus</location>
    </subcellularLocation>
</comment>
<dbReference type="Proteomes" id="UP001161247">
    <property type="component" value="Chromosome 7"/>
</dbReference>
<keyword evidence="7" id="KW-0805">Transcription regulation</keyword>
<keyword evidence="9" id="KW-0539">Nucleus</keyword>
<keyword evidence="5" id="KW-0597">Phosphoprotein</keyword>
<evidence type="ECO:0000313" key="12">
    <source>
        <dbReference type="Proteomes" id="UP001161247"/>
    </source>
</evidence>
<keyword evidence="8" id="KW-0804">Transcription</keyword>
<evidence type="ECO:0000256" key="6">
    <source>
        <dbReference type="ARBA" id="ARBA00022843"/>
    </source>
</evidence>
<evidence type="ECO:0000313" key="11">
    <source>
        <dbReference type="EMBL" id="CAI9113714.1"/>
    </source>
</evidence>
<evidence type="ECO:0000256" key="1">
    <source>
        <dbReference type="ARBA" id="ARBA00004123"/>
    </source>
</evidence>
<feature type="domain" description="Zinc-finger" evidence="10">
    <location>
        <begin position="134"/>
        <end position="195"/>
    </location>
</feature>
<gene>
    <name evidence="11" type="ORF">OLC1_LOCUS20668</name>
</gene>
<dbReference type="Pfam" id="PF10497">
    <property type="entry name" value="zf-4CXXC_R1"/>
    <property type="match status" value="1"/>
</dbReference>
<evidence type="ECO:0000256" key="4">
    <source>
        <dbReference type="ARBA" id="ARBA00022499"/>
    </source>
</evidence>
<dbReference type="PANTHER" id="PTHR31169:SF15">
    <property type="entry name" value="EXPRESSED PROTEIN"/>
    <property type="match status" value="1"/>
</dbReference>
<evidence type="ECO:0000256" key="8">
    <source>
        <dbReference type="ARBA" id="ARBA00023163"/>
    </source>
</evidence>
<accession>A0AAV1E400</accession>
<evidence type="ECO:0000256" key="2">
    <source>
        <dbReference type="ARBA" id="ARBA00004496"/>
    </source>
</evidence>
<organism evidence="11 12">
    <name type="scientific">Oldenlandia corymbosa var. corymbosa</name>
    <dbReference type="NCBI Taxonomy" id="529605"/>
    <lineage>
        <taxon>Eukaryota</taxon>
        <taxon>Viridiplantae</taxon>
        <taxon>Streptophyta</taxon>
        <taxon>Embryophyta</taxon>
        <taxon>Tracheophyta</taxon>
        <taxon>Spermatophyta</taxon>
        <taxon>Magnoliopsida</taxon>
        <taxon>eudicotyledons</taxon>
        <taxon>Gunneridae</taxon>
        <taxon>Pentapetalae</taxon>
        <taxon>asterids</taxon>
        <taxon>lamiids</taxon>
        <taxon>Gentianales</taxon>
        <taxon>Rubiaceae</taxon>
        <taxon>Rubioideae</taxon>
        <taxon>Spermacoceae</taxon>
        <taxon>Hedyotis-Oldenlandia complex</taxon>
        <taxon>Oldenlandia</taxon>
    </lineage>
</organism>
<proteinExistence type="predicted"/>
<dbReference type="GO" id="GO:0006355">
    <property type="term" value="P:regulation of DNA-templated transcription"/>
    <property type="evidence" value="ECO:0007669"/>
    <property type="project" value="InterPro"/>
</dbReference>
<dbReference type="AlphaFoldDB" id="A0AAV1E400"/>
<dbReference type="GO" id="GO:0005634">
    <property type="term" value="C:nucleus"/>
    <property type="evidence" value="ECO:0007669"/>
    <property type="project" value="UniProtKB-SubCell"/>
</dbReference>
<evidence type="ECO:0000259" key="10">
    <source>
        <dbReference type="Pfam" id="PF10497"/>
    </source>
</evidence>
<keyword evidence="3" id="KW-0963">Cytoplasm</keyword>
<dbReference type="InterPro" id="IPR018866">
    <property type="entry name" value="Znf-4CXXC_R1"/>
</dbReference>
<keyword evidence="4" id="KW-1017">Isopeptide bond</keyword>
<evidence type="ECO:0000256" key="9">
    <source>
        <dbReference type="ARBA" id="ARBA00023242"/>
    </source>
</evidence>
<dbReference type="PANTHER" id="PTHR31169">
    <property type="entry name" value="OS05G0300700 PROTEIN"/>
    <property type="match status" value="1"/>
</dbReference>
<dbReference type="EMBL" id="OX459124">
    <property type="protein sequence ID" value="CAI9113714.1"/>
    <property type="molecule type" value="Genomic_DNA"/>
</dbReference>
<reference evidence="11" key="1">
    <citation type="submission" date="2023-03" db="EMBL/GenBank/DDBJ databases">
        <authorList>
            <person name="Julca I."/>
        </authorList>
    </citation>
    <scope>NUCLEOTIDE SEQUENCE</scope>
</reference>
<keyword evidence="6" id="KW-0832">Ubl conjugation</keyword>
<dbReference type="GO" id="GO:0005737">
    <property type="term" value="C:cytoplasm"/>
    <property type="evidence" value="ECO:0007669"/>
    <property type="project" value="UniProtKB-SubCell"/>
</dbReference>
<evidence type="ECO:0000256" key="7">
    <source>
        <dbReference type="ARBA" id="ARBA00023015"/>
    </source>
</evidence>
<keyword evidence="12" id="KW-1185">Reference proteome</keyword>
<name>A0AAV1E400_OLDCO</name>
<evidence type="ECO:0000256" key="5">
    <source>
        <dbReference type="ARBA" id="ARBA00022553"/>
    </source>
</evidence>
<dbReference type="InterPro" id="IPR040221">
    <property type="entry name" value="CDCA7/CDA7L"/>
</dbReference>
<sequence length="261" mass="29388">MGKLRAKTDYEKLRNARILENQARLACLGVQKTISELRSITSSAKTTKRKCQKVDYSSAPLRRSSRLKGITSGSEALSKGKSWDLWLSDDEYDEDQKRPANAPRLSVRKAELARLSPDVLARRCNSKGRGSLYNPTYGISCHFCRQKKLCGEEDCRRCGNLELDQPCLGKTDCSVCHSTNGVFCRACLKVRYGEGMPLEMLQFLLCSHLLMFYDTPRLKFRGVDANLSNSRMSGKTKIGCVHIALKKKELDHFGFVTAQYA</sequence>
<protein>
    <submittedName>
        <fullName evidence="11">OLC1v1014367C1</fullName>
    </submittedName>
</protein>
<evidence type="ECO:0000256" key="3">
    <source>
        <dbReference type="ARBA" id="ARBA00022490"/>
    </source>
</evidence>